<dbReference type="Proteomes" id="UP001058271">
    <property type="component" value="Chromosome"/>
</dbReference>
<dbReference type="EMBL" id="CP073721">
    <property type="protein sequence ID" value="UWZ37750.1"/>
    <property type="molecule type" value="Genomic_DNA"/>
</dbReference>
<sequence length="60" mass="6932">MSTVDPRRVGDELPLTCECRPPKHARGVSRCTDRDVECELRENREGRIVLKVVEDERRPA</sequence>
<dbReference type="RefSeq" id="WP_260727113.1">
    <property type="nucleotide sequence ID" value="NZ_BAAABS010000033.1"/>
</dbReference>
<evidence type="ECO:0000313" key="1">
    <source>
        <dbReference type="EMBL" id="UWZ37750.1"/>
    </source>
</evidence>
<evidence type="ECO:0000313" key="2">
    <source>
        <dbReference type="Proteomes" id="UP001058271"/>
    </source>
</evidence>
<gene>
    <name evidence="1" type="ORF">Drose_05630</name>
</gene>
<accession>A0ABY5Z6S2</accession>
<proteinExistence type="predicted"/>
<protein>
    <submittedName>
        <fullName evidence="1">Uncharacterized protein</fullName>
    </submittedName>
</protein>
<reference evidence="1" key="1">
    <citation type="submission" date="2021-04" db="EMBL/GenBank/DDBJ databases">
        <title>Biosynthetic gene clusters of Dactylosporangioum roseum.</title>
        <authorList>
            <person name="Hartkoorn R.C."/>
            <person name="Beaudoing E."/>
            <person name="Hot D."/>
            <person name="Moureu S."/>
        </authorList>
    </citation>
    <scope>NUCLEOTIDE SEQUENCE</scope>
    <source>
        <strain evidence="1">NRRL B-16295</strain>
    </source>
</reference>
<name>A0ABY5Z6S2_9ACTN</name>
<keyword evidence="2" id="KW-1185">Reference proteome</keyword>
<organism evidence="1 2">
    <name type="scientific">Dactylosporangium roseum</name>
    <dbReference type="NCBI Taxonomy" id="47989"/>
    <lineage>
        <taxon>Bacteria</taxon>
        <taxon>Bacillati</taxon>
        <taxon>Actinomycetota</taxon>
        <taxon>Actinomycetes</taxon>
        <taxon>Micromonosporales</taxon>
        <taxon>Micromonosporaceae</taxon>
        <taxon>Dactylosporangium</taxon>
    </lineage>
</organism>